<proteinExistence type="predicted"/>
<dbReference type="AlphaFoldDB" id="A0A382FQD2"/>
<sequence length="113" mass="12263">MEGLIVVHQRIGVVFKCLKILIVAASAIPFLSCSESILEPGDVALPMIGLYSLESRTIVAQDSAATVLDLLVPPEMRSRLILNLDGRYGQVDSLETHQGLLVFTETGRWSVIG</sequence>
<dbReference type="EMBL" id="UINC01051317">
    <property type="protein sequence ID" value="SVB65326.1"/>
    <property type="molecule type" value="Genomic_DNA"/>
</dbReference>
<evidence type="ECO:0000313" key="1">
    <source>
        <dbReference type="EMBL" id="SVB65326.1"/>
    </source>
</evidence>
<gene>
    <name evidence="1" type="ORF">METZ01_LOCUS218180</name>
</gene>
<organism evidence="1">
    <name type="scientific">marine metagenome</name>
    <dbReference type="NCBI Taxonomy" id="408172"/>
    <lineage>
        <taxon>unclassified sequences</taxon>
        <taxon>metagenomes</taxon>
        <taxon>ecological metagenomes</taxon>
    </lineage>
</organism>
<reference evidence="1" key="1">
    <citation type="submission" date="2018-05" db="EMBL/GenBank/DDBJ databases">
        <authorList>
            <person name="Lanie J.A."/>
            <person name="Ng W.-L."/>
            <person name="Kazmierczak K.M."/>
            <person name="Andrzejewski T.M."/>
            <person name="Davidsen T.M."/>
            <person name="Wayne K.J."/>
            <person name="Tettelin H."/>
            <person name="Glass J.I."/>
            <person name="Rusch D."/>
            <person name="Podicherti R."/>
            <person name="Tsui H.-C.T."/>
            <person name="Winkler M.E."/>
        </authorList>
    </citation>
    <scope>NUCLEOTIDE SEQUENCE</scope>
</reference>
<protein>
    <submittedName>
        <fullName evidence="1">Uncharacterized protein</fullName>
    </submittedName>
</protein>
<name>A0A382FQD2_9ZZZZ</name>
<feature type="non-terminal residue" evidence="1">
    <location>
        <position position="113"/>
    </location>
</feature>
<accession>A0A382FQD2</accession>